<organism evidence="1 2">
    <name type="scientific">Boeremia exigua</name>
    <dbReference type="NCBI Taxonomy" id="749465"/>
    <lineage>
        <taxon>Eukaryota</taxon>
        <taxon>Fungi</taxon>
        <taxon>Dikarya</taxon>
        <taxon>Ascomycota</taxon>
        <taxon>Pezizomycotina</taxon>
        <taxon>Dothideomycetes</taxon>
        <taxon>Pleosporomycetidae</taxon>
        <taxon>Pleosporales</taxon>
        <taxon>Pleosporineae</taxon>
        <taxon>Didymellaceae</taxon>
        <taxon>Boeremia</taxon>
    </lineage>
</organism>
<dbReference type="EMBL" id="JAPHNI010000078">
    <property type="protein sequence ID" value="KAJ8116808.1"/>
    <property type="molecule type" value="Genomic_DNA"/>
</dbReference>
<gene>
    <name evidence="1" type="ORF">OPT61_g1851</name>
</gene>
<proteinExistence type="predicted"/>
<comment type="caution">
    <text evidence="1">The sequence shown here is derived from an EMBL/GenBank/DDBJ whole genome shotgun (WGS) entry which is preliminary data.</text>
</comment>
<accession>A0ACC2INM1</accession>
<evidence type="ECO:0000313" key="2">
    <source>
        <dbReference type="Proteomes" id="UP001153331"/>
    </source>
</evidence>
<dbReference type="Proteomes" id="UP001153331">
    <property type="component" value="Unassembled WGS sequence"/>
</dbReference>
<evidence type="ECO:0000313" key="1">
    <source>
        <dbReference type="EMBL" id="KAJ8116808.1"/>
    </source>
</evidence>
<keyword evidence="2" id="KW-1185">Reference proteome</keyword>
<sequence>MSIWRSASPTIGAQPESISLLPASGQNRRLHLDVSSAEMSGNPCLNSNHVAESETVGSDVSPLERPAMGLPSQTDEEATIHATNLDSDKASYDVQRPIKATLRKTVAIACLLFSLALLCCILHYVFFSRLNGSEADGDRAPIRQSYVTAVSIILATLFRAALLGSVGMCFAQRLWRTLRDNAIPVDVIENLFQLRHNPLELFNFQAIKYGFLLFGIAVSMWLVPLATTFPPGALTIAARPFALSRLGNASVLNPFLTDAFDPFLIQQNKTLSRVWISDTEGSTSWQYIGGRKLVSSLANLVLSSGVISDIPRPSLDPNSTYFLSFTGPQLSCEQVNINELTSSSVNLLSILPDTQSQGRTGFADGVVLSVTQSEVQGVSGCNSNASEAQIAVVTKGIQCRALYVQYDLNVTYVQGVRHLTYQMHSLDPQPEPIFNSSLTWDTGEKMQDIPDPAKFLKSLPDYKQWVNELRDRLQFWNAHAMLSSMITSIRAVRSVYCADASGSSQCARNFTTSNGTTVAITNPLPCWMPNGQEQLGPVKLLDSGLNSNRFSNTDDDAPAEDFFVGLNITEASLNELLTNITFSSLSLGIWHSEVSINVTEYRNTYQFSHPISLVLPYSLCLGIGVIILVLGMHSLWCNEVPATDGGFLQVMMATKGGTKLERLVVQQGLVASDAIPKELKALEIRYGELMAGDNTVSGGLRKRYGFGTVDETIYLGKHK</sequence>
<reference evidence="1" key="1">
    <citation type="submission" date="2022-11" db="EMBL/GenBank/DDBJ databases">
        <title>Genome Sequence of Boeremia exigua.</title>
        <authorList>
            <person name="Buettner E."/>
        </authorList>
    </citation>
    <scope>NUCLEOTIDE SEQUENCE</scope>
    <source>
        <strain evidence="1">CU02</strain>
    </source>
</reference>
<name>A0ACC2INM1_9PLEO</name>
<protein>
    <submittedName>
        <fullName evidence="1">Uncharacterized protein</fullName>
    </submittedName>
</protein>